<keyword evidence="2" id="KW-0472">Membrane</keyword>
<dbReference type="EMBL" id="JACCKD010000008">
    <property type="protein sequence ID" value="MBA0127887.1"/>
    <property type="molecule type" value="Genomic_DNA"/>
</dbReference>
<evidence type="ECO:0000256" key="2">
    <source>
        <dbReference type="SAM" id="Phobius"/>
    </source>
</evidence>
<feature type="chain" id="PRO_5032702863" description="LPXTG-motif cell wall anchor domain-containing protein" evidence="3">
    <location>
        <begin position="24"/>
        <end position="254"/>
    </location>
</feature>
<evidence type="ECO:0000313" key="5">
    <source>
        <dbReference type="Proteomes" id="UP000582974"/>
    </source>
</evidence>
<proteinExistence type="predicted"/>
<feature type="transmembrane region" description="Helical" evidence="2">
    <location>
        <begin position="229"/>
        <end position="248"/>
    </location>
</feature>
<keyword evidence="2" id="KW-0812">Transmembrane</keyword>
<evidence type="ECO:0000256" key="3">
    <source>
        <dbReference type="SAM" id="SignalP"/>
    </source>
</evidence>
<evidence type="ECO:0000313" key="4">
    <source>
        <dbReference type="EMBL" id="MBA0127887.1"/>
    </source>
</evidence>
<organism evidence="4 5">
    <name type="scientific">Haloechinothrix aidingensis</name>
    <dbReference type="NCBI Taxonomy" id="2752311"/>
    <lineage>
        <taxon>Bacteria</taxon>
        <taxon>Bacillati</taxon>
        <taxon>Actinomycetota</taxon>
        <taxon>Actinomycetes</taxon>
        <taxon>Pseudonocardiales</taxon>
        <taxon>Pseudonocardiaceae</taxon>
        <taxon>Haloechinothrix</taxon>
    </lineage>
</organism>
<feature type="compositionally biased region" description="Low complexity" evidence="1">
    <location>
        <begin position="143"/>
        <end position="201"/>
    </location>
</feature>
<keyword evidence="3" id="KW-0732">Signal</keyword>
<feature type="region of interest" description="Disordered" evidence="1">
    <location>
        <begin position="138"/>
        <end position="220"/>
    </location>
</feature>
<dbReference type="Proteomes" id="UP000582974">
    <property type="component" value="Unassembled WGS sequence"/>
</dbReference>
<evidence type="ECO:0000256" key="1">
    <source>
        <dbReference type="SAM" id="MobiDB-lite"/>
    </source>
</evidence>
<keyword evidence="2" id="KW-1133">Transmembrane helix</keyword>
<accession>A0A838AFG7</accession>
<dbReference type="RefSeq" id="WP_180894679.1">
    <property type="nucleotide sequence ID" value="NZ_JACCKD010000008.1"/>
</dbReference>
<protein>
    <recommendedName>
        <fullName evidence="6">LPXTG-motif cell wall anchor domain-containing protein</fullName>
    </recommendedName>
</protein>
<gene>
    <name evidence="4" type="ORF">H0B56_20265</name>
</gene>
<dbReference type="AlphaFoldDB" id="A0A838AFG7"/>
<sequence length="254" mass="25913">MVATTTAAALSAAMMLGASAAHATSDEDARADIGGGNAKTCADVGLGGELIAVHDGEDDDLSNVEYDDGETDDQYLTITSVAASVSDVTGIVVKGGDGYNVYEPGERELSGTAPWEDLRAPLNKGGKIPEISHWFVCGELDDSTPTPTHSDTPEPSETETTTSETSEPPETTTSSETTESDTPGSSTPVSSTSTTDESTTTESEDEEQDDVTPAGASGPLADTGFGAGSLIWVGALLLIGGGAALYLARTRLNS</sequence>
<name>A0A838AFG7_9PSEU</name>
<comment type="caution">
    <text evidence="4">The sequence shown here is derived from an EMBL/GenBank/DDBJ whole genome shotgun (WGS) entry which is preliminary data.</text>
</comment>
<evidence type="ECO:0008006" key="6">
    <source>
        <dbReference type="Google" id="ProtNLM"/>
    </source>
</evidence>
<reference evidence="4 5" key="1">
    <citation type="submission" date="2020-07" db="EMBL/GenBank/DDBJ databases">
        <title>Genome of Haloechinothrix sp.</title>
        <authorList>
            <person name="Tang S.-K."/>
            <person name="Yang L."/>
            <person name="Zhu W.-Y."/>
        </authorList>
    </citation>
    <scope>NUCLEOTIDE SEQUENCE [LARGE SCALE GENOMIC DNA]</scope>
    <source>
        <strain evidence="4 5">YIM 98757</strain>
    </source>
</reference>
<feature type="signal peptide" evidence="3">
    <location>
        <begin position="1"/>
        <end position="23"/>
    </location>
</feature>
<keyword evidence="5" id="KW-1185">Reference proteome</keyword>